<dbReference type="EMBL" id="PDOF01000001">
    <property type="protein sequence ID" value="PYZ98822.1"/>
    <property type="molecule type" value="Genomic_DNA"/>
</dbReference>
<evidence type="ECO:0000313" key="5">
    <source>
        <dbReference type="EMBL" id="PYZ98822.1"/>
    </source>
</evidence>
<dbReference type="InterPro" id="IPR039506">
    <property type="entry name" value="SPOB_a"/>
</dbReference>
<dbReference type="Proteomes" id="UP000248066">
    <property type="component" value="Unassembled WGS sequence"/>
</dbReference>
<keyword evidence="2" id="KW-0808">Transferase</keyword>
<evidence type="ECO:0000259" key="4">
    <source>
        <dbReference type="SMART" id="SM01317"/>
    </source>
</evidence>
<keyword evidence="6" id="KW-1185">Reference proteome</keyword>
<dbReference type="InterPro" id="IPR016122">
    <property type="entry name" value="SpoOB_C"/>
</dbReference>
<reference evidence="5 6" key="1">
    <citation type="submission" date="2017-10" db="EMBL/GenBank/DDBJ databases">
        <title>Bacillus sp. nov., a halophilic bacterium isolated from a Yangshapao Lake.</title>
        <authorList>
            <person name="Wang H."/>
        </authorList>
    </citation>
    <scope>NUCLEOTIDE SEQUENCE [LARGE SCALE GENOMIC DNA]</scope>
    <source>
        <strain evidence="5 6">YSP-3</strain>
    </source>
</reference>
<proteinExistence type="predicted"/>
<dbReference type="Pfam" id="PF14689">
    <property type="entry name" value="SPOB_a"/>
    <property type="match status" value="1"/>
</dbReference>
<keyword evidence="1" id="KW-0597">Phosphoprotein</keyword>
<dbReference type="Pfam" id="PF14682">
    <property type="entry name" value="SPOB_ab"/>
    <property type="match status" value="1"/>
</dbReference>
<evidence type="ECO:0000313" key="6">
    <source>
        <dbReference type="Proteomes" id="UP000248066"/>
    </source>
</evidence>
<evidence type="ECO:0000256" key="3">
    <source>
        <dbReference type="ARBA" id="ARBA00022777"/>
    </source>
</evidence>
<name>A0A2W0HP10_9BACI</name>
<gene>
    <name evidence="5" type="ORF">CR205_09700</name>
</gene>
<dbReference type="GO" id="GO:0000155">
    <property type="term" value="F:phosphorelay sensor kinase activity"/>
    <property type="evidence" value="ECO:0007669"/>
    <property type="project" value="InterPro"/>
</dbReference>
<dbReference type="InterPro" id="IPR016120">
    <property type="entry name" value="Sig_transdc_His_kin_SpoOB"/>
</dbReference>
<comment type="caution">
    <text evidence="5">The sequence shown here is derived from an EMBL/GenBank/DDBJ whole genome shotgun (WGS) entry which is preliminary data.</text>
</comment>
<protein>
    <recommendedName>
        <fullName evidence="4">Sporulation initiation phosphotransferase B C-terminal domain-containing protein</fullName>
    </recommendedName>
</protein>
<dbReference type="Gene3D" id="1.10.287.130">
    <property type="match status" value="1"/>
</dbReference>
<accession>A0A2W0HP10</accession>
<dbReference type="InterPro" id="IPR037100">
    <property type="entry name" value="Spo0B_C_sf"/>
</dbReference>
<organism evidence="5 6">
    <name type="scientific">Alteribacter lacisalsi</name>
    <dbReference type="NCBI Taxonomy" id="2045244"/>
    <lineage>
        <taxon>Bacteria</taxon>
        <taxon>Bacillati</taxon>
        <taxon>Bacillota</taxon>
        <taxon>Bacilli</taxon>
        <taxon>Bacillales</taxon>
        <taxon>Bacillaceae</taxon>
        <taxon>Alteribacter</taxon>
    </lineage>
</organism>
<dbReference type="RefSeq" id="WP_110519022.1">
    <property type="nucleotide sequence ID" value="NZ_PDOF01000001.1"/>
</dbReference>
<feature type="domain" description="Sporulation initiation phosphotransferase B C-terminal" evidence="4">
    <location>
        <begin position="69"/>
        <end position="181"/>
    </location>
</feature>
<dbReference type="SMART" id="SM01317">
    <property type="entry name" value="SPOB_ab"/>
    <property type="match status" value="1"/>
</dbReference>
<keyword evidence="3" id="KW-0418">Kinase</keyword>
<evidence type="ECO:0000256" key="1">
    <source>
        <dbReference type="ARBA" id="ARBA00022553"/>
    </source>
</evidence>
<dbReference type="OrthoDB" id="2375606at2"/>
<evidence type="ECO:0000256" key="2">
    <source>
        <dbReference type="ARBA" id="ARBA00022679"/>
    </source>
</evidence>
<dbReference type="Gene3D" id="3.30.565.30">
    <property type="entry name" value="Sporulation initiation phosphotransferase B (SpoOB), C-terminal domain"/>
    <property type="match status" value="1"/>
</dbReference>
<dbReference type="AlphaFoldDB" id="A0A2W0HP10"/>
<sequence>MNWSVVFVTKEWEPVDLLRHYRHDWLNQMQLIKGNLALGKIERVETLLEDIIIQSKNEAKLSNMEGKTLAEKLLTFNWEPHDFHLNFEVISEPSGFSRNEPAILKVSERLFAWFDRQCQTGADNHLLFVINSDNGKPVIEFDFQGKLNLDAFSIEEIEQMSAGLPNVYMKEVELGNHECFIRIHFSD</sequence>
<dbReference type="SUPFAM" id="SSF55890">
    <property type="entry name" value="Sporulation response regulatory protein Spo0B"/>
    <property type="match status" value="1"/>
</dbReference>